<name>A0A7W6IP77_9HYPH</name>
<evidence type="ECO:0000313" key="3">
    <source>
        <dbReference type="Proteomes" id="UP000547011"/>
    </source>
</evidence>
<dbReference type="EMBL" id="JACIEW010000005">
    <property type="protein sequence ID" value="MBB4052716.1"/>
    <property type="molecule type" value="Genomic_DNA"/>
</dbReference>
<evidence type="ECO:0000256" key="1">
    <source>
        <dbReference type="SAM" id="Phobius"/>
    </source>
</evidence>
<sequence>MVSTYFGVGQFIRTTKGLAEMDWNIVGVALLLTLSGLYFLETERARAREQKITVRALEPARNALERAWLAEPLQVFMSQLQLARQRRSNLWPMDKGRL</sequence>
<accession>A0A7W6IP77</accession>
<keyword evidence="1" id="KW-1133">Transmembrane helix</keyword>
<evidence type="ECO:0000313" key="2">
    <source>
        <dbReference type="EMBL" id="MBB4052716.1"/>
    </source>
</evidence>
<protein>
    <submittedName>
        <fullName evidence="2">Uncharacterized protein</fullName>
    </submittedName>
</protein>
<keyword evidence="3" id="KW-1185">Reference proteome</keyword>
<dbReference type="AlphaFoldDB" id="A0A7W6IP77"/>
<feature type="transmembrane region" description="Helical" evidence="1">
    <location>
        <begin position="23"/>
        <end position="40"/>
    </location>
</feature>
<reference evidence="2 3" key="1">
    <citation type="submission" date="2020-08" db="EMBL/GenBank/DDBJ databases">
        <title>Genomic Encyclopedia of Type Strains, Phase IV (KMG-IV): sequencing the most valuable type-strain genomes for metagenomic binning, comparative biology and taxonomic classification.</title>
        <authorList>
            <person name="Goeker M."/>
        </authorList>
    </citation>
    <scope>NUCLEOTIDE SEQUENCE [LARGE SCALE GENOMIC DNA]</scope>
    <source>
        <strain evidence="2 3">DSM 23447</strain>
    </source>
</reference>
<keyword evidence="1" id="KW-0812">Transmembrane</keyword>
<organism evidence="2 3">
    <name type="scientific">Devosia subaequoris</name>
    <dbReference type="NCBI Taxonomy" id="395930"/>
    <lineage>
        <taxon>Bacteria</taxon>
        <taxon>Pseudomonadati</taxon>
        <taxon>Pseudomonadota</taxon>
        <taxon>Alphaproteobacteria</taxon>
        <taxon>Hyphomicrobiales</taxon>
        <taxon>Devosiaceae</taxon>
        <taxon>Devosia</taxon>
    </lineage>
</organism>
<gene>
    <name evidence="2" type="ORF">GGR20_002364</name>
</gene>
<dbReference type="Proteomes" id="UP000547011">
    <property type="component" value="Unassembled WGS sequence"/>
</dbReference>
<keyword evidence="1" id="KW-0472">Membrane</keyword>
<comment type="caution">
    <text evidence="2">The sequence shown here is derived from an EMBL/GenBank/DDBJ whole genome shotgun (WGS) entry which is preliminary data.</text>
</comment>
<proteinExistence type="predicted"/>